<accession>W7EKY4</accession>
<keyword evidence="2" id="KW-0813">Transport</keyword>
<keyword evidence="10" id="KW-1185">Reference proteome</keyword>
<feature type="transmembrane region" description="Helical" evidence="7">
    <location>
        <begin position="173"/>
        <end position="191"/>
    </location>
</feature>
<feature type="transmembrane region" description="Helical" evidence="7">
    <location>
        <begin position="143"/>
        <end position="161"/>
    </location>
</feature>
<dbReference type="Proteomes" id="UP000054337">
    <property type="component" value="Unassembled WGS sequence"/>
</dbReference>
<evidence type="ECO:0000313" key="10">
    <source>
        <dbReference type="Proteomes" id="UP000054337"/>
    </source>
</evidence>
<feature type="region of interest" description="Disordered" evidence="6">
    <location>
        <begin position="273"/>
        <end position="311"/>
    </location>
</feature>
<dbReference type="PROSITE" id="PS50850">
    <property type="entry name" value="MFS"/>
    <property type="match status" value="1"/>
</dbReference>
<evidence type="ECO:0000259" key="8">
    <source>
        <dbReference type="PROSITE" id="PS50850"/>
    </source>
</evidence>
<dbReference type="HOGENOM" id="CLU_001265_51_3_1"/>
<evidence type="ECO:0000256" key="3">
    <source>
        <dbReference type="ARBA" id="ARBA00022692"/>
    </source>
</evidence>
<dbReference type="CDD" id="cd17325">
    <property type="entry name" value="MFS_MdtG_SLC18_like"/>
    <property type="match status" value="1"/>
</dbReference>
<feature type="transmembrane region" description="Helical" evidence="7">
    <location>
        <begin position="393"/>
        <end position="413"/>
    </location>
</feature>
<reference evidence="9 10" key="1">
    <citation type="journal article" date="2013" name="PLoS Genet.">
        <title>Comparative genome structure, secondary metabolite, and effector coding capacity across Cochliobolus pathogens.</title>
        <authorList>
            <person name="Condon B.J."/>
            <person name="Leng Y."/>
            <person name="Wu D."/>
            <person name="Bushley K.E."/>
            <person name="Ohm R.A."/>
            <person name="Otillar R."/>
            <person name="Martin J."/>
            <person name="Schackwitz W."/>
            <person name="Grimwood J."/>
            <person name="MohdZainudin N."/>
            <person name="Xue C."/>
            <person name="Wang R."/>
            <person name="Manning V.A."/>
            <person name="Dhillon B."/>
            <person name="Tu Z.J."/>
            <person name="Steffenson B.J."/>
            <person name="Salamov A."/>
            <person name="Sun H."/>
            <person name="Lowry S."/>
            <person name="LaButti K."/>
            <person name="Han J."/>
            <person name="Copeland A."/>
            <person name="Lindquist E."/>
            <person name="Barry K."/>
            <person name="Schmutz J."/>
            <person name="Baker S.E."/>
            <person name="Ciuffetti L.M."/>
            <person name="Grigoriev I.V."/>
            <person name="Zhong S."/>
            <person name="Turgeon B.G."/>
        </authorList>
    </citation>
    <scope>NUCLEOTIDE SEQUENCE [LARGE SCALE GENOMIC DNA]</scope>
    <source>
        <strain evidence="9 10">FI3</strain>
    </source>
</reference>
<dbReference type="Pfam" id="PF07690">
    <property type="entry name" value="MFS_1"/>
    <property type="match status" value="1"/>
</dbReference>
<keyword evidence="3 7" id="KW-0812">Transmembrane</keyword>
<feature type="transmembrane region" description="Helical" evidence="7">
    <location>
        <begin position="470"/>
        <end position="495"/>
    </location>
</feature>
<evidence type="ECO:0000256" key="6">
    <source>
        <dbReference type="SAM" id="MobiDB-lite"/>
    </source>
</evidence>
<feature type="transmembrane region" description="Helical" evidence="7">
    <location>
        <begin position="358"/>
        <end position="381"/>
    </location>
</feature>
<feature type="transmembrane region" description="Helical" evidence="7">
    <location>
        <begin position="501"/>
        <end position="523"/>
    </location>
</feature>
<feature type="transmembrane region" description="Helical" evidence="7">
    <location>
        <begin position="71"/>
        <end position="98"/>
    </location>
</feature>
<dbReference type="InterPro" id="IPR011701">
    <property type="entry name" value="MFS"/>
</dbReference>
<evidence type="ECO:0000256" key="2">
    <source>
        <dbReference type="ARBA" id="ARBA00022448"/>
    </source>
</evidence>
<dbReference type="RefSeq" id="XP_014558324.1">
    <property type="nucleotide sequence ID" value="XM_014702838.1"/>
</dbReference>
<dbReference type="SUPFAM" id="SSF103473">
    <property type="entry name" value="MFS general substrate transporter"/>
    <property type="match status" value="1"/>
</dbReference>
<dbReference type="InterPro" id="IPR050930">
    <property type="entry name" value="MFS_Vesicular_Transporter"/>
</dbReference>
<feature type="transmembrane region" description="Helical" evidence="7">
    <location>
        <begin position="231"/>
        <end position="251"/>
    </location>
</feature>
<dbReference type="AlphaFoldDB" id="W7EKY4"/>
<feature type="transmembrane region" description="Helical" evidence="7">
    <location>
        <begin position="110"/>
        <end position="131"/>
    </location>
</feature>
<proteinExistence type="predicted"/>
<feature type="compositionally biased region" description="Polar residues" evidence="6">
    <location>
        <begin position="1"/>
        <end position="13"/>
    </location>
</feature>
<dbReference type="OrthoDB" id="5086884at2759"/>
<dbReference type="GO" id="GO:0016020">
    <property type="term" value="C:membrane"/>
    <property type="evidence" value="ECO:0007669"/>
    <property type="project" value="UniProtKB-SubCell"/>
</dbReference>
<dbReference type="PANTHER" id="PTHR23506:SF23">
    <property type="entry name" value="GH10249P"/>
    <property type="match status" value="1"/>
</dbReference>
<feature type="transmembrane region" description="Helical" evidence="7">
    <location>
        <begin position="329"/>
        <end position="352"/>
    </location>
</feature>
<dbReference type="GeneID" id="26255908"/>
<protein>
    <recommendedName>
        <fullName evidence="8">Major facilitator superfamily (MFS) profile domain-containing protein</fullName>
    </recommendedName>
</protein>
<evidence type="ECO:0000256" key="7">
    <source>
        <dbReference type="SAM" id="Phobius"/>
    </source>
</evidence>
<keyword evidence="5 7" id="KW-0472">Membrane</keyword>
<feature type="region of interest" description="Disordered" evidence="6">
    <location>
        <begin position="1"/>
        <end position="40"/>
    </location>
</feature>
<organism evidence="9 10">
    <name type="scientific">Bipolaris victoriae (strain FI3)</name>
    <name type="common">Victoria blight of oats agent</name>
    <name type="synonym">Cochliobolus victoriae</name>
    <dbReference type="NCBI Taxonomy" id="930091"/>
    <lineage>
        <taxon>Eukaryota</taxon>
        <taxon>Fungi</taxon>
        <taxon>Dikarya</taxon>
        <taxon>Ascomycota</taxon>
        <taxon>Pezizomycotina</taxon>
        <taxon>Dothideomycetes</taxon>
        <taxon>Pleosporomycetidae</taxon>
        <taxon>Pleosporales</taxon>
        <taxon>Pleosporineae</taxon>
        <taxon>Pleosporaceae</taxon>
        <taxon>Bipolaris</taxon>
    </lineage>
</organism>
<feature type="transmembrane region" description="Helical" evidence="7">
    <location>
        <begin position="425"/>
        <end position="449"/>
    </location>
</feature>
<dbReference type="EMBL" id="KI968718">
    <property type="protein sequence ID" value="EUN28726.1"/>
    <property type="molecule type" value="Genomic_DNA"/>
</dbReference>
<keyword evidence="4 7" id="KW-1133">Transmembrane helix</keyword>
<dbReference type="PANTHER" id="PTHR23506">
    <property type="entry name" value="GH10249P"/>
    <property type="match status" value="1"/>
</dbReference>
<sequence>MEKSLTTDPTQQRDTPENQPYKATCYAENPALQHSDNQDTTKLSQRKWTSWFTQRSSDPPFLLKYRSSDSFIIGTVALAVFTDMFLYGVIVPVVPFAISSRSHVDEGRVQYWVSVLVAVYGASLLACSPVCGWLADRGSSRRMPLLVGLLVLLGSTVLLNLGNSIGVLITGRVLQGASAAVVWVVGLALLADTVPQDQLATASGWLSIGMSLGMLISPLLGGIVYDHAGYNAVFGMSYALIGLDVILRLLLVEKKVAVRWDASAIGRRPVEAHDGLGGDATPQSEGSDASKTLAQSEAGQLEMQRQEPPRRRLRDRLPPVVSLLYSRRLLASLFCALVQALLLTAFDSVLAIHAAKTFNWTATGAALLFLPIAIPSFLAPLWGWLCDKYGGRYLVIIGFLCGCPPLVCLRFVTESTMRDKVLLCALLAIVGLTIGMTFPPVMAEISAVAEAKERKLIASGRPGFGKGGAFAQAYALFNMAFAGGSMAGPLLAGFIVEAHGWATMAAVLGGLSAVAAVPGFLWLGGWIGGKL</sequence>
<dbReference type="Gene3D" id="1.20.1250.20">
    <property type="entry name" value="MFS general substrate transporter like domains"/>
    <property type="match status" value="1"/>
</dbReference>
<evidence type="ECO:0000313" key="9">
    <source>
        <dbReference type="EMBL" id="EUN28726.1"/>
    </source>
</evidence>
<comment type="subcellular location">
    <subcellularLocation>
        <location evidence="1">Membrane</location>
        <topology evidence="1">Multi-pass membrane protein</topology>
    </subcellularLocation>
</comment>
<dbReference type="InterPro" id="IPR036259">
    <property type="entry name" value="MFS_trans_sf"/>
</dbReference>
<evidence type="ECO:0000256" key="4">
    <source>
        <dbReference type="ARBA" id="ARBA00022989"/>
    </source>
</evidence>
<feature type="compositionally biased region" description="Polar residues" evidence="6">
    <location>
        <begin position="281"/>
        <end position="298"/>
    </location>
</feature>
<gene>
    <name evidence="9" type="ORF">COCVIDRAFT_36310</name>
</gene>
<feature type="transmembrane region" description="Helical" evidence="7">
    <location>
        <begin position="203"/>
        <end position="225"/>
    </location>
</feature>
<dbReference type="InterPro" id="IPR020846">
    <property type="entry name" value="MFS_dom"/>
</dbReference>
<dbReference type="GO" id="GO:0022857">
    <property type="term" value="F:transmembrane transporter activity"/>
    <property type="evidence" value="ECO:0007669"/>
    <property type="project" value="InterPro"/>
</dbReference>
<evidence type="ECO:0000256" key="5">
    <source>
        <dbReference type="ARBA" id="ARBA00023136"/>
    </source>
</evidence>
<dbReference type="Gene3D" id="1.20.1720.10">
    <property type="entry name" value="Multidrug resistance protein D"/>
    <property type="match status" value="1"/>
</dbReference>
<name>W7EKY4_BIPV3</name>
<evidence type="ECO:0000256" key="1">
    <source>
        <dbReference type="ARBA" id="ARBA00004141"/>
    </source>
</evidence>
<feature type="domain" description="Major facilitator superfamily (MFS) profile" evidence="8">
    <location>
        <begin position="72"/>
        <end position="527"/>
    </location>
</feature>